<proteinExistence type="predicted"/>
<dbReference type="PANTHER" id="PTHR40076">
    <property type="entry name" value="MEMBRANE PROTEIN-RELATED"/>
    <property type="match status" value="1"/>
</dbReference>
<feature type="transmembrane region" description="Helical" evidence="1">
    <location>
        <begin position="129"/>
        <end position="148"/>
    </location>
</feature>
<feature type="transmembrane region" description="Helical" evidence="1">
    <location>
        <begin position="20"/>
        <end position="41"/>
    </location>
</feature>
<keyword evidence="1" id="KW-0472">Membrane</keyword>
<protein>
    <submittedName>
        <fullName evidence="2">DUF975 family protein</fullName>
    </submittedName>
</protein>
<keyword evidence="1" id="KW-1133">Transmembrane helix</keyword>
<keyword evidence="3" id="KW-1185">Reference proteome</keyword>
<dbReference type="Pfam" id="PF06161">
    <property type="entry name" value="DUF975"/>
    <property type="match status" value="1"/>
</dbReference>
<dbReference type="Proteomes" id="UP001501510">
    <property type="component" value="Unassembled WGS sequence"/>
</dbReference>
<organism evidence="2 3">
    <name type="scientific">Clostridium oceanicum</name>
    <dbReference type="NCBI Taxonomy" id="1543"/>
    <lineage>
        <taxon>Bacteria</taxon>
        <taxon>Bacillati</taxon>
        <taxon>Bacillota</taxon>
        <taxon>Clostridia</taxon>
        <taxon>Eubacteriales</taxon>
        <taxon>Clostridiaceae</taxon>
        <taxon>Clostridium</taxon>
    </lineage>
</organism>
<comment type="caution">
    <text evidence="2">The sequence shown here is derived from an EMBL/GenBank/DDBJ whole genome shotgun (WGS) entry which is preliminary data.</text>
</comment>
<name>A0ABN1JD34_9CLOT</name>
<evidence type="ECO:0000256" key="1">
    <source>
        <dbReference type="SAM" id="Phobius"/>
    </source>
</evidence>
<accession>A0ABN1JD34</accession>
<feature type="transmembrane region" description="Helical" evidence="1">
    <location>
        <begin position="61"/>
        <end position="87"/>
    </location>
</feature>
<sequence length="251" mass="28455">MWTRASVKEKAKKVLQVNYWKAFIVSLVILITGGNNSSSILKVSNNIIDDYSKSVYGAIDFAPLFFVKIMFLISLIVLITAILRLVLGLAIEIGGRKFFIRAAEGENNTEYLAYCFKEGRYFKVLITMVLRRIYIVLWTLLLIVPGIIKSYAYRMVPYILADNPHIGCNRAIKLSSKMTKGEKFNIFVFDLSFLGWYILGLLALGIGTIFVNPYREAAEAELYLVLRKRAIEKATVSCSELNVDEYMNSIA</sequence>
<dbReference type="InterPro" id="IPR010380">
    <property type="entry name" value="DUF975"/>
</dbReference>
<dbReference type="PANTHER" id="PTHR40076:SF1">
    <property type="entry name" value="MEMBRANE PROTEIN"/>
    <property type="match status" value="1"/>
</dbReference>
<evidence type="ECO:0000313" key="3">
    <source>
        <dbReference type="Proteomes" id="UP001501510"/>
    </source>
</evidence>
<gene>
    <name evidence="2" type="ORF">GCM10008906_11290</name>
</gene>
<reference evidence="2 3" key="1">
    <citation type="journal article" date="2019" name="Int. J. Syst. Evol. Microbiol.">
        <title>The Global Catalogue of Microorganisms (GCM) 10K type strain sequencing project: providing services to taxonomists for standard genome sequencing and annotation.</title>
        <authorList>
            <consortium name="The Broad Institute Genomics Platform"/>
            <consortium name="The Broad Institute Genome Sequencing Center for Infectious Disease"/>
            <person name="Wu L."/>
            <person name="Ma J."/>
        </authorList>
    </citation>
    <scope>NUCLEOTIDE SEQUENCE [LARGE SCALE GENOMIC DNA]</scope>
    <source>
        <strain evidence="2 3">JCM 1407</strain>
    </source>
</reference>
<evidence type="ECO:0000313" key="2">
    <source>
        <dbReference type="EMBL" id="GAA0736380.1"/>
    </source>
</evidence>
<dbReference type="EMBL" id="BAAACG010000006">
    <property type="protein sequence ID" value="GAA0736380.1"/>
    <property type="molecule type" value="Genomic_DNA"/>
</dbReference>
<keyword evidence="1" id="KW-0812">Transmembrane</keyword>
<feature type="transmembrane region" description="Helical" evidence="1">
    <location>
        <begin position="186"/>
        <end position="211"/>
    </location>
</feature>
<dbReference type="RefSeq" id="WP_343759704.1">
    <property type="nucleotide sequence ID" value="NZ_BAAACG010000006.1"/>
</dbReference>